<dbReference type="AlphaFoldDB" id="A0A9W6S5H5"/>
<proteinExistence type="predicted"/>
<dbReference type="Proteomes" id="UP001165074">
    <property type="component" value="Unassembled WGS sequence"/>
</dbReference>
<evidence type="ECO:0000313" key="2">
    <source>
        <dbReference type="Proteomes" id="UP001165074"/>
    </source>
</evidence>
<accession>A0A9W6S5H5</accession>
<keyword evidence="2" id="KW-1185">Reference proteome</keyword>
<name>A0A9W6S5H5_9ACTN</name>
<protein>
    <submittedName>
        <fullName evidence="1">Uncharacterized protein</fullName>
    </submittedName>
</protein>
<dbReference type="RefSeq" id="WP_285573452.1">
    <property type="nucleotide sequence ID" value="NZ_BSTK01000005.1"/>
</dbReference>
<organism evidence="1 2">
    <name type="scientific">Actinoallomurus iriomotensis</name>
    <dbReference type="NCBI Taxonomy" id="478107"/>
    <lineage>
        <taxon>Bacteria</taxon>
        <taxon>Bacillati</taxon>
        <taxon>Actinomycetota</taxon>
        <taxon>Actinomycetes</taxon>
        <taxon>Streptosporangiales</taxon>
        <taxon>Thermomonosporaceae</taxon>
        <taxon>Actinoallomurus</taxon>
    </lineage>
</organism>
<dbReference type="EMBL" id="BSTK01000005">
    <property type="protein sequence ID" value="GLY85997.1"/>
    <property type="molecule type" value="Genomic_DNA"/>
</dbReference>
<sequence length="138" mass="14841">MDAELTSLAQSAGTTLVTLMATAGWERARDSVVRLWHRIQPDRAEAVAVELDSSNADALAAAGSDGEETLSELRAQWQGRMRRLLIAHPEAADALRSVLDEIGPPEQDASAASVVQHAVVSGDSRVYQAGRDQHITDR</sequence>
<gene>
    <name evidence="1" type="ORF">Airi02_039260</name>
</gene>
<evidence type="ECO:0000313" key="1">
    <source>
        <dbReference type="EMBL" id="GLY85997.1"/>
    </source>
</evidence>
<reference evidence="1" key="1">
    <citation type="submission" date="2023-03" db="EMBL/GenBank/DDBJ databases">
        <title>Actinoallomurus iriomotensis NBRC 103684.</title>
        <authorList>
            <person name="Ichikawa N."/>
            <person name="Sato H."/>
            <person name="Tonouchi N."/>
        </authorList>
    </citation>
    <scope>NUCLEOTIDE SEQUENCE</scope>
    <source>
        <strain evidence="1">NBRC 103684</strain>
    </source>
</reference>
<comment type="caution">
    <text evidence="1">The sequence shown here is derived from an EMBL/GenBank/DDBJ whole genome shotgun (WGS) entry which is preliminary data.</text>
</comment>